<evidence type="ECO:0000256" key="2">
    <source>
        <dbReference type="ARBA" id="ARBA00022527"/>
    </source>
</evidence>
<keyword evidence="2" id="KW-0723">Serine/threonine-protein kinase</keyword>
<evidence type="ECO:0000256" key="1">
    <source>
        <dbReference type="ARBA" id="ARBA00012513"/>
    </source>
</evidence>
<dbReference type="Proteomes" id="UP001235712">
    <property type="component" value="Unassembled WGS sequence"/>
</dbReference>
<evidence type="ECO:0000256" key="9">
    <source>
        <dbReference type="SAM" id="MobiDB-lite"/>
    </source>
</evidence>
<evidence type="ECO:0000256" key="6">
    <source>
        <dbReference type="ARBA" id="ARBA00022840"/>
    </source>
</evidence>
<reference evidence="11 12" key="1">
    <citation type="submission" date="2023-07" db="EMBL/GenBank/DDBJ databases">
        <title>Sequencing the genomes of 1000 actinobacteria strains.</title>
        <authorList>
            <person name="Klenk H.-P."/>
        </authorList>
    </citation>
    <scope>NUCLEOTIDE SEQUENCE [LARGE SCALE GENOMIC DNA]</scope>
    <source>
        <strain evidence="11 12">DSM 44388</strain>
    </source>
</reference>
<dbReference type="Pfam" id="PF16918">
    <property type="entry name" value="PknG_TPR"/>
    <property type="match status" value="1"/>
</dbReference>
<dbReference type="PROSITE" id="PS50011">
    <property type="entry name" value="PROTEIN_KINASE_DOM"/>
    <property type="match status" value="1"/>
</dbReference>
<dbReference type="RefSeq" id="WP_307243139.1">
    <property type="nucleotide sequence ID" value="NZ_JAUSQZ010000001.1"/>
</dbReference>
<dbReference type="InterPro" id="IPR031634">
    <property type="entry name" value="PknG_rubred"/>
</dbReference>
<evidence type="ECO:0000259" key="10">
    <source>
        <dbReference type="PROSITE" id="PS50011"/>
    </source>
</evidence>
<dbReference type="Gene3D" id="1.25.40.10">
    <property type="entry name" value="Tetratricopeptide repeat domain"/>
    <property type="match status" value="1"/>
</dbReference>
<keyword evidence="3 11" id="KW-0808">Transferase</keyword>
<dbReference type="InterPro" id="IPR011990">
    <property type="entry name" value="TPR-like_helical_dom_sf"/>
</dbReference>
<evidence type="ECO:0000256" key="8">
    <source>
        <dbReference type="ARBA" id="ARBA00048679"/>
    </source>
</evidence>
<keyword evidence="12" id="KW-1185">Reference proteome</keyword>
<evidence type="ECO:0000313" key="11">
    <source>
        <dbReference type="EMBL" id="MDP9827283.1"/>
    </source>
</evidence>
<feature type="domain" description="Protein kinase" evidence="10">
    <location>
        <begin position="166"/>
        <end position="416"/>
    </location>
</feature>
<dbReference type="PANTHER" id="PTHR24363:SF0">
    <property type="entry name" value="SERINE_THREONINE KINASE LIKE DOMAIN CONTAINING 1"/>
    <property type="match status" value="1"/>
</dbReference>
<dbReference type="PANTHER" id="PTHR24363">
    <property type="entry name" value="SERINE/THREONINE PROTEIN KINASE"/>
    <property type="match status" value="1"/>
</dbReference>
<dbReference type="Gene3D" id="1.10.510.10">
    <property type="entry name" value="Transferase(Phosphotransferase) domain 1"/>
    <property type="match status" value="1"/>
</dbReference>
<keyword evidence="6" id="KW-0067">ATP-binding</keyword>
<feature type="region of interest" description="Disordered" evidence="9">
    <location>
        <begin position="39"/>
        <end position="83"/>
    </location>
</feature>
<comment type="catalytic activity">
    <reaction evidence="8">
        <text>L-seryl-[protein] + ATP = O-phospho-L-seryl-[protein] + ADP + H(+)</text>
        <dbReference type="Rhea" id="RHEA:17989"/>
        <dbReference type="Rhea" id="RHEA-COMP:9863"/>
        <dbReference type="Rhea" id="RHEA-COMP:11604"/>
        <dbReference type="ChEBI" id="CHEBI:15378"/>
        <dbReference type="ChEBI" id="CHEBI:29999"/>
        <dbReference type="ChEBI" id="CHEBI:30616"/>
        <dbReference type="ChEBI" id="CHEBI:83421"/>
        <dbReference type="ChEBI" id="CHEBI:456216"/>
        <dbReference type="EC" id="2.7.11.1"/>
    </reaction>
</comment>
<dbReference type="InterPro" id="IPR011009">
    <property type="entry name" value="Kinase-like_dom_sf"/>
</dbReference>
<dbReference type="Pfam" id="PF16919">
    <property type="entry name" value="PknG_rubred"/>
    <property type="match status" value="1"/>
</dbReference>
<feature type="compositionally biased region" description="Low complexity" evidence="9">
    <location>
        <begin position="44"/>
        <end position="60"/>
    </location>
</feature>
<comment type="caution">
    <text evidence="11">The sequence shown here is derived from an EMBL/GenBank/DDBJ whole genome shotgun (WGS) entry which is preliminary data.</text>
</comment>
<dbReference type="InterPro" id="IPR031636">
    <property type="entry name" value="PknG_TPR"/>
</dbReference>
<evidence type="ECO:0000256" key="7">
    <source>
        <dbReference type="ARBA" id="ARBA00047899"/>
    </source>
</evidence>
<evidence type="ECO:0000256" key="4">
    <source>
        <dbReference type="ARBA" id="ARBA00022741"/>
    </source>
</evidence>
<feature type="region of interest" description="Disordered" evidence="9">
    <location>
        <begin position="113"/>
        <end position="137"/>
    </location>
</feature>
<dbReference type="EMBL" id="JAUSQZ010000001">
    <property type="protein sequence ID" value="MDP9827283.1"/>
    <property type="molecule type" value="Genomic_DNA"/>
</dbReference>
<dbReference type="SUPFAM" id="SSF48452">
    <property type="entry name" value="TPR-like"/>
    <property type="match status" value="1"/>
</dbReference>
<evidence type="ECO:0000256" key="3">
    <source>
        <dbReference type="ARBA" id="ARBA00022679"/>
    </source>
</evidence>
<accession>A0ABT9P3N6</accession>
<evidence type="ECO:0000313" key="12">
    <source>
        <dbReference type="Proteomes" id="UP001235712"/>
    </source>
</evidence>
<organism evidence="11 12">
    <name type="scientific">Kineosporia succinea</name>
    <dbReference type="NCBI Taxonomy" id="84632"/>
    <lineage>
        <taxon>Bacteria</taxon>
        <taxon>Bacillati</taxon>
        <taxon>Actinomycetota</taxon>
        <taxon>Actinomycetes</taxon>
        <taxon>Kineosporiales</taxon>
        <taxon>Kineosporiaceae</taxon>
        <taxon>Kineosporia</taxon>
    </lineage>
</organism>
<comment type="catalytic activity">
    <reaction evidence="7">
        <text>L-threonyl-[protein] + ATP = O-phospho-L-threonyl-[protein] + ADP + H(+)</text>
        <dbReference type="Rhea" id="RHEA:46608"/>
        <dbReference type="Rhea" id="RHEA-COMP:11060"/>
        <dbReference type="Rhea" id="RHEA-COMP:11605"/>
        <dbReference type="ChEBI" id="CHEBI:15378"/>
        <dbReference type="ChEBI" id="CHEBI:30013"/>
        <dbReference type="ChEBI" id="CHEBI:30616"/>
        <dbReference type="ChEBI" id="CHEBI:61977"/>
        <dbReference type="ChEBI" id="CHEBI:456216"/>
        <dbReference type="EC" id="2.7.11.1"/>
    </reaction>
</comment>
<keyword evidence="5 11" id="KW-0418">Kinase</keyword>
<dbReference type="EC" id="2.7.11.1" evidence="1"/>
<proteinExistence type="predicted"/>
<dbReference type="Gene3D" id="3.30.200.20">
    <property type="entry name" value="Phosphorylase Kinase, domain 1"/>
    <property type="match status" value="1"/>
</dbReference>
<dbReference type="InterPro" id="IPR000719">
    <property type="entry name" value="Prot_kinase_dom"/>
</dbReference>
<gene>
    <name evidence="11" type="ORF">J2S57_003032</name>
</gene>
<dbReference type="GO" id="GO:0004674">
    <property type="term" value="F:protein serine/threonine kinase activity"/>
    <property type="evidence" value="ECO:0007669"/>
    <property type="project" value="UniProtKB-EC"/>
</dbReference>
<feature type="compositionally biased region" description="Polar residues" evidence="9">
    <location>
        <begin position="67"/>
        <end position="83"/>
    </location>
</feature>
<keyword evidence="4" id="KW-0547">Nucleotide-binding</keyword>
<dbReference type="Pfam" id="PF00069">
    <property type="entry name" value="Pkinase"/>
    <property type="match status" value="1"/>
</dbReference>
<dbReference type="SUPFAM" id="SSF56112">
    <property type="entry name" value="Protein kinase-like (PK-like)"/>
    <property type="match status" value="1"/>
</dbReference>
<sequence>MPSTPLSCTQPGCTGTIEDGYCNVCGTPAGVGAPAALSDPDAGAALSTRTSSSSNRLASAPLGSARATGSTNGTRRLGSTSARTRAARLGAGITTVPPAPVPDPLAAVKEDPQVPENRRHCPNCGNPVGRSRQGRPGRPEGFCPNCRAAFSFTPKLKKGDLVAHQYEVVGAIAHGGLGWIYLAKDKNVSDRWVVLKGLLNSGDPDALAAAIAEQRFLAQVEHPLIVEIYNFVTHDDAGYIVMEYVPGKSLKDILKDRISGAGGMFKPFPVDQAIAYILEVLPAFQYLHDTGLLYCDFKPDNIVQAGDSIKLIDLGGVRRIDDLDSAIYGTVGYQAPEVPDVGPSVASDIYTLGRSLVSLAMEFRGNTSTFATTLPSVNDTPLFQQYDSLYRLLAKTCAPNPGDRFATADELRTQLLGVLREVVAADRRGDRPASHSTASLLFEPPVVEGDRLQWDNLPKLRVDETDPQAAWLASISVTEPREKLDLLLSAQNPSIEVRLATAYTAVEAGQLETCDRIVGEILNDDPWEWRSIWLAGLAALARGDATNAQAAFNAVYGQAPGELAPKLALAVACEEGNQPDIAEGLYLTCLRTDANFTAPAAFGLARIRSQRHTDGVGELEAAIAALDMVPSTSRSFVSARRQKAALLAASDAGLDALAAALESVASVRLDPRDRAQLRVSVLDAALSDVQVSGPRPDVLVGGVPAEAPKLQDGLEEAYRELASLTEKRDERVRLVDQANQVRRWTWR</sequence>
<protein>
    <recommendedName>
        <fullName evidence="1">non-specific serine/threonine protein kinase</fullName>
        <ecNumber evidence="1">2.7.11.1</ecNumber>
    </recommendedName>
</protein>
<name>A0ABT9P3N6_9ACTN</name>
<evidence type="ECO:0000256" key="5">
    <source>
        <dbReference type="ARBA" id="ARBA00022777"/>
    </source>
</evidence>
<dbReference type="CDD" id="cd14014">
    <property type="entry name" value="STKc_PknB_like"/>
    <property type="match status" value="1"/>
</dbReference>